<dbReference type="InterPro" id="IPR005467">
    <property type="entry name" value="His_kinase_dom"/>
</dbReference>
<dbReference type="InterPro" id="IPR036097">
    <property type="entry name" value="HisK_dim/P_sf"/>
</dbReference>
<dbReference type="GO" id="GO:0005524">
    <property type="term" value="F:ATP binding"/>
    <property type="evidence" value="ECO:0007669"/>
    <property type="project" value="UniProtKB-KW"/>
</dbReference>
<keyword evidence="5" id="KW-0067">ATP-binding</keyword>
<evidence type="ECO:0000256" key="5">
    <source>
        <dbReference type="ARBA" id="ARBA00022840"/>
    </source>
</evidence>
<dbReference type="Pfam" id="PF02518">
    <property type="entry name" value="HATPase_c"/>
    <property type="match status" value="1"/>
</dbReference>
<dbReference type="PANTHER" id="PTHR43065:SF10">
    <property type="entry name" value="PEROXIDE STRESS-ACTIVATED HISTIDINE KINASE MAK3"/>
    <property type="match status" value="1"/>
</dbReference>
<organism evidence="9">
    <name type="scientific">hydrothermal vent metagenome</name>
    <dbReference type="NCBI Taxonomy" id="652676"/>
    <lineage>
        <taxon>unclassified sequences</taxon>
        <taxon>metagenomes</taxon>
        <taxon>ecological metagenomes</taxon>
    </lineage>
</organism>
<reference evidence="9" key="1">
    <citation type="submission" date="2018-06" db="EMBL/GenBank/DDBJ databases">
        <authorList>
            <person name="Zhirakovskaya E."/>
        </authorList>
    </citation>
    <scope>NUCLEOTIDE SEQUENCE</scope>
</reference>
<evidence type="ECO:0000256" key="6">
    <source>
        <dbReference type="ARBA" id="ARBA00023012"/>
    </source>
</evidence>
<dbReference type="InterPro" id="IPR004358">
    <property type="entry name" value="Sig_transdc_His_kin-like_C"/>
</dbReference>
<dbReference type="NCBIfam" id="TIGR00229">
    <property type="entry name" value="sensory_box"/>
    <property type="match status" value="1"/>
</dbReference>
<dbReference type="InterPro" id="IPR036890">
    <property type="entry name" value="HATPase_C_sf"/>
</dbReference>
<evidence type="ECO:0000256" key="1">
    <source>
        <dbReference type="ARBA" id="ARBA00022553"/>
    </source>
</evidence>
<dbReference type="PANTHER" id="PTHR43065">
    <property type="entry name" value="SENSOR HISTIDINE KINASE"/>
    <property type="match status" value="1"/>
</dbReference>
<dbReference type="EMBL" id="UOGE01000078">
    <property type="protein sequence ID" value="VAX22704.1"/>
    <property type="molecule type" value="Genomic_DNA"/>
</dbReference>
<dbReference type="InterPro" id="IPR003661">
    <property type="entry name" value="HisK_dim/P_dom"/>
</dbReference>
<dbReference type="SMART" id="SM00388">
    <property type="entry name" value="HisKA"/>
    <property type="match status" value="1"/>
</dbReference>
<dbReference type="Gene3D" id="1.10.287.130">
    <property type="match status" value="1"/>
</dbReference>
<proteinExistence type="predicted"/>
<dbReference type="Pfam" id="PF00512">
    <property type="entry name" value="HisKA"/>
    <property type="match status" value="1"/>
</dbReference>
<sequence length="359" mass="39336">MKNRSKRFESILSSFTDAVIIIDADGKVEWVNSSAQELISLSHSHMAGADIQTIFKRSPSIMKTVNQSLSDGVVFTDHDALYHPNDGGETPVGVSIRPMDEGEGRGAVIVLRDLTSLKSLEKFMAVNEKMGELSALAAGMAHEIKNPLGGIRGAAQLINIETADTSQKELSELIVSEVDRINRLVVDLLAVNQPGDFTKEPVNIYPILDDCLRLLKASMEKKKIAVERYFDPSLPGVIGSADKLRQIFLNIIKNGVEACDEGGEITLSTQLAWDIPHTIKDKNRRYILIEVKDQGGGIDDEARKRLFTPYFSSKKSGVGLGLSITMGLVQAHDGYLDIGNRKNTKGAVAQIFLPYKIKT</sequence>
<evidence type="ECO:0000256" key="4">
    <source>
        <dbReference type="ARBA" id="ARBA00022777"/>
    </source>
</evidence>
<dbReference type="CDD" id="cd00082">
    <property type="entry name" value="HisKA"/>
    <property type="match status" value="1"/>
</dbReference>
<dbReference type="InterPro" id="IPR000014">
    <property type="entry name" value="PAS"/>
</dbReference>
<dbReference type="SUPFAM" id="SSF55785">
    <property type="entry name" value="PYP-like sensor domain (PAS domain)"/>
    <property type="match status" value="1"/>
</dbReference>
<evidence type="ECO:0000256" key="2">
    <source>
        <dbReference type="ARBA" id="ARBA00022679"/>
    </source>
</evidence>
<dbReference type="AlphaFoldDB" id="A0A3B1CF78"/>
<feature type="domain" description="Histidine kinase" evidence="7">
    <location>
        <begin position="139"/>
        <end position="357"/>
    </location>
</feature>
<dbReference type="Gene3D" id="3.30.450.20">
    <property type="entry name" value="PAS domain"/>
    <property type="match status" value="1"/>
</dbReference>
<protein>
    <submittedName>
        <fullName evidence="9">Nitrogen regulation protein NtrB</fullName>
        <ecNumber evidence="9">2.7.13.3</ecNumber>
    </submittedName>
</protein>
<dbReference type="Pfam" id="PF13426">
    <property type="entry name" value="PAS_9"/>
    <property type="match status" value="1"/>
</dbReference>
<dbReference type="PROSITE" id="PS50112">
    <property type="entry name" value="PAS"/>
    <property type="match status" value="1"/>
</dbReference>
<keyword evidence="6" id="KW-0902">Two-component regulatory system</keyword>
<dbReference type="Gene3D" id="3.30.565.10">
    <property type="entry name" value="Histidine kinase-like ATPase, C-terminal domain"/>
    <property type="match status" value="1"/>
</dbReference>
<gene>
    <name evidence="9" type="ORF">MNBD_NITROSPINAE02-1900</name>
</gene>
<dbReference type="GO" id="GO:0000155">
    <property type="term" value="F:phosphorelay sensor kinase activity"/>
    <property type="evidence" value="ECO:0007669"/>
    <property type="project" value="InterPro"/>
</dbReference>
<dbReference type="PROSITE" id="PS50109">
    <property type="entry name" value="HIS_KIN"/>
    <property type="match status" value="1"/>
</dbReference>
<keyword evidence="1" id="KW-0597">Phosphoprotein</keyword>
<dbReference type="EC" id="2.7.13.3" evidence="9"/>
<accession>A0A3B1CF78</accession>
<dbReference type="PRINTS" id="PR00344">
    <property type="entry name" value="BCTRLSENSOR"/>
</dbReference>
<name>A0A3B1CF78_9ZZZZ</name>
<dbReference type="SUPFAM" id="SSF55874">
    <property type="entry name" value="ATPase domain of HSP90 chaperone/DNA topoisomerase II/histidine kinase"/>
    <property type="match status" value="1"/>
</dbReference>
<dbReference type="InterPro" id="IPR035965">
    <property type="entry name" value="PAS-like_dom_sf"/>
</dbReference>
<keyword evidence="4" id="KW-0418">Kinase</keyword>
<dbReference type="SMART" id="SM00387">
    <property type="entry name" value="HATPase_c"/>
    <property type="match status" value="1"/>
</dbReference>
<keyword evidence="2 9" id="KW-0808">Transferase</keyword>
<dbReference type="SMART" id="SM00091">
    <property type="entry name" value="PAS"/>
    <property type="match status" value="1"/>
</dbReference>
<evidence type="ECO:0000256" key="3">
    <source>
        <dbReference type="ARBA" id="ARBA00022741"/>
    </source>
</evidence>
<dbReference type="InterPro" id="IPR003594">
    <property type="entry name" value="HATPase_dom"/>
</dbReference>
<evidence type="ECO:0000259" key="7">
    <source>
        <dbReference type="PROSITE" id="PS50109"/>
    </source>
</evidence>
<dbReference type="CDD" id="cd00130">
    <property type="entry name" value="PAS"/>
    <property type="match status" value="1"/>
</dbReference>
<feature type="domain" description="PAS" evidence="8">
    <location>
        <begin position="4"/>
        <end position="48"/>
    </location>
</feature>
<dbReference type="SUPFAM" id="SSF47384">
    <property type="entry name" value="Homodimeric domain of signal transducing histidine kinase"/>
    <property type="match status" value="1"/>
</dbReference>
<evidence type="ECO:0000313" key="9">
    <source>
        <dbReference type="EMBL" id="VAX22704.1"/>
    </source>
</evidence>
<keyword evidence="3" id="KW-0547">Nucleotide-binding</keyword>
<evidence type="ECO:0000259" key="8">
    <source>
        <dbReference type="PROSITE" id="PS50112"/>
    </source>
</evidence>